<keyword evidence="2" id="KW-0812">Transmembrane</keyword>
<accession>A0A3L9Z2Q1</accession>
<dbReference type="AlphaFoldDB" id="A0A3L9Z2Q1"/>
<evidence type="ECO:0000313" key="5">
    <source>
        <dbReference type="Proteomes" id="UP000271339"/>
    </source>
</evidence>
<comment type="caution">
    <text evidence="4">The sequence shown here is derived from an EMBL/GenBank/DDBJ whole genome shotgun (WGS) entry which is preliminary data.</text>
</comment>
<organism evidence="4 5">
    <name type="scientific">Ulvibacter antarcticus</name>
    <dbReference type="NCBI Taxonomy" id="442714"/>
    <lineage>
        <taxon>Bacteria</taxon>
        <taxon>Pseudomonadati</taxon>
        <taxon>Bacteroidota</taxon>
        <taxon>Flavobacteriia</taxon>
        <taxon>Flavobacteriales</taxon>
        <taxon>Flavobacteriaceae</taxon>
        <taxon>Ulvibacter</taxon>
    </lineage>
</organism>
<feature type="transmembrane region" description="Helical" evidence="2">
    <location>
        <begin position="87"/>
        <end position="106"/>
    </location>
</feature>
<feature type="region of interest" description="Disordered" evidence="1">
    <location>
        <begin position="523"/>
        <end position="565"/>
    </location>
</feature>
<proteinExistence type="predicted"/>
<feature type="compositionally biased region" description="Pro residues" evidence="1">
    <location>
        <begin position="552"/>
        <end position="562"/>
    </location>
</feature>
<feature type="transmembrane region" description="Helical" evidence="2">
    <location>
        <begin position="34"/>
        <end position="55"/>
    </location>
</feature>
<dbReference type="PANTHER" id="PTHR34978">
    <property type="entry name" value="POSSIBLE SENSOR-TRANSDUCER PROTEIN BLAR"/>
    <property type="match status" value="1"/>
</dbReference>
<evidence type="ECO:0000259" key="3">
    <source>
        <dbReference type="Pfam" id="PF05569"/>
    </source>
</evidence>
<dbReference type="Proteomes" id="UP000271339">
    <property type="component" value="Unassembled WGS sequence"/>
</dbReference>
<evidence type="ECO:0000256" key="1">
    <source>
        <dbReference type="SAM" id="MobiDB-lite"/>
    </source>
</evidence>
<evidence type="ECO:0000313" key="4">
    <source>
        <dbReference type="EMBL" id="RMA66420.1"/>
    </source>
</evidence>
<sequence length="707" mass="80819">MEWYLLKSAVCLGLFYLFYKALLENSSMHTFKRFYLMGGLIFSFLIPLVTFTTYVEIPLIETPVYTATTSHEITPISSENTINYIPYALWSLYFLGVGIFGIRFGLNLHHIIKKIKKNTRIVKNGLYHVLLSEEVAPHTFFNNIFFNRQRYETGALPKEVFWHEETHAKQKHSVDIILMELLQIIFWFNPLMYLLKNAIKLNHEFLADQAVLNRQVPATQYQQLVLTFSSNVRTPSMAHSINYLSIKKRFTVMKNQTSKKTVWFRSLLVLPLVVLVFYGFSSSKTITTLQPQTTQVFSQETATPQQIITFNSMAKYWNTRFEEYPTARTMPLSELEKLEDIYRNMSPLQKQGAQPFPECIPKNNEDYTKEYLKGAANNDEKTFVLMITVNEIMFNGKATVLENLKSDLDAYTKNWEETDYTDANPSILISSSSPTFIQKVNIEFKKSHFSKANSGMSIQVPIQVKRSLDNDATPEQIAEYNKLAKKYNTMPQDNMRINGKELTRMQYIYDLMSAKQRENAVPFPNIPPPPPAPDAPKAPKVKKGVDYGDSDIPPPPPTPDAPESPLDHVISMAKKGATFYHDDKKITSDKAIELLKKNKNLNIESKNTNSGIPTVRISKTPITIEKNSPFIMTVVDMPLFGPQPNIEDPKILLDLMIKNGAKIFFEGKEISNEKAFKILNKEKSIQIKTVDTPHDIPSVLLGSEYGC</sequence>
<protein>
    <submittedName>
        <fullName evidence="4">BlaR1 peptidase M56</fullName>
    </submittedName>
</protein>
<dbReference type="CDD" id="cd07341">
    <property type="entry name" value="M56_BlaR1_MecR1_like"/>
    <property type="match status" value="1"/>
</dbReference>
<name>A0A3L9Z2Q1_9FLAO</name>
<feature type="domain" description="Peptidase M56" evidence="3">
    <location>
        <begin position="160"/>
        <end position="251"/>
    </location>
</feature>
<evidence type="ECO:0000256" key="2">
    <source>
        <dbReference type="SAM" id="Phobius"/>
    </source>
</evidence>
<keyword evidence="2" id="KW-0472">Membrane</keyword>
<keyword evidence="5" id="KW-1185">Reference proteome</keyword>
<gene>
    <name evidence="4" type="ORF">BXY75_0844</name>
</gene>
<dbReference type="OrthoDB" id="1522859at2"/>
<dbReference type="InterPro" id="IPR008756">
    <property type="entry name" value="Peptidase_M56"/>
</dbReference>
<feature type="transmembrane region" description="Helical" evidence="2">
    <location>
        <begin position="262"/>
        <end position="280"/>
    </location>
</feature>
<dbReference type="PANTHER" id="PTHR34978:SF3">
    <property type="entry name" value="SLR0241 PROTEIN"/>
    <property type="match status" value="1"/>
</dbReference>
<dbReference type="Pfam" id="PF05569">
    <property type="entry name" value="Peptidase_M56"/>
    <property type="match status" value="1"/>
</dbReference>
<feature type="compositionally biased region" description="Pro residues" evidence="1">
    <location>
        <begin position="524"/>
        <end position="536"/>
    </location>
</feature>
<reference evidence="4 5" key="1">
    <citation type="submission" date="2018-10" db="EMBL/GenBank/DDBJ databases">
        <title>Genomic Encyclopedia of Archaeal and Bacterial Type Strains, Phase II (KMG-II): from individual species to whole genera.</title>
        <authorList>
            <person name="Goeker M."/>
        </authorList>
    </citation>
    <scope>NUCLEOTIDE SEQUENCE [LARGE SCALE GENOMIC DNA]</scope>
    <source>
        <strain evidence="4 5">DSM 23424</strain>
    </source>
</reference>
<dbReference type="EMBL" id="REFC01000011">
    <property type="protein sequence ID" value="RMA66420.1"/>
    <property type="molecule type" value="Genomic_DNA"/>
</dbReference>
<feature type="transmembrane region" description="Helical" evidence="2">
    <location>
        <begin position="6"/>
        <end position="22"/>
    </location>
</feature>
<keyword evidence="2" id="KW-1133">Transmembrane helix</keyword>
<dbReference type="InterPro" id="IPR052173">
    <property type="entry name" value="Beta-lactam_resp_regulator"/>
</dbReference>
<dbReference type="RefSeq" id="WP_121906417.1">
    <property type="nucleotide sequence ID" value="NZ_REFC01000011.1"/>
</dbReference>